<comment type="caution">
    <text evidence="1">The sequence shown here is derived from an EMBL/GenBank/DDBJ whole genome shotgun (WGS) entry which is preliminary data.</text>
</comment>
<reference evidence="1 2" key="1">
    <citation type="journal article" date="2015" name="Genome Biol. Evol.">
        <title>Comparative Genomics of a Bacterivorous Green Alga Reveals Evolutionary Causalities and Consequences of Phago-Mixotrophic Mode of Nutrition.</title>
        <authorList>
            <person name="Burns J.A."/>
            <person name="Paasch A."/>
            <person name="Narechania A."/>
            <person name="Kim E."/>
        </authorList>
    </citation>
    <scope>NUCLEOTIDE SEQUENCE [LARGE SCALE GENOMIC DNA]</scope>
    <source>
        <strain evidence="1 2">PLY_AMNH</strain>
    </source>
</reference>
<sequence>MSFEQSARDEDGLGARASDSVGTVRTEGFFFDDLPIDVLRLILDRQGMNENDARGTMRLFHRNIKRDCRCLYDSATDTFVSPVTPSSGQERDTHCLSGTQALLTTVFCQRLTEYWARLRERMNREIMADERAADEIVMGIIEMMGDALPRNRDPIQTRLLLEAFREYLVRRLHTGDPFNASNLWNAALANYGLSFRRSRFEFATVVDLLCDYSPQAFLIILSAYTDLSRVPDDELVYLLSRIIGNIARNSRVDIPELITISKMVGVDHEGFRTAFAAFRQHAALSVRSLKHLRALLGVTDERYVDMLRLFFDSSTDRILEAARSEIAWMCDDLGATSARVDRLMDAYLQRKLRKRARVILEDVALLCRFSPRGHERCETISTEFATQSAAPTVKEATKLCQLLGKDNRICSTLFDRILKLKCEEDAELSSSDLFDLCSFFKGRQNVCDSLIENFVTFTLDGGIDMTIGELETLCEFFGKDCGAEVKQHVEHNFVAFVRTMRSSALRSPPMSSVRASARDALGRELRDARWELSIVSDLLYVLADENHDDAHARTVTDLRKALDSVYRSDPSDAELADLSGGFEQDLGLYLHVDADMVSMRASDKLRDLTRSDASAFAVITSYLSRRSTYSEPDGSLFHLPRFLSLDVLAGHLLRMRKMELMERIRGIITSRGMRSGCASTISQAAEDENDYSSYKFFLSVVSKVDRH</sequence>
<dbReference type="Proteomes" id="UP001190700">
    <property type="component" value="Unassembled WGS sequence"/>
</dbReference>
<accession>A0AAE0L5K9</accession>
<name>A0AAE0L5K9_9CHLO</name>
<dbReference type="AlphaFoldDB" id="A0AAE0L5K9"/>
<keyword evidence="2" id="KW-1185">Reference proteome</keyword>
<dbReference type="EMBL" id="LGRX02008834">
    <property type="protein sequence ID" value="KAK3272687.1"/>
    <property type="molecule type" value="Genomic_DNA"/>
</dbReference>
<protein>
    <submittedName>
        <fullName evidence="1">Uncharacterized protein</fullName>
    </submittedName>
</protein>
<proteinExistence type="predicted"/>
<evidence type="ECO:0000313" key="2">
    <source>
        <dbReference type="Proteomes" id="UP001190700"/>
    </source>
</evidence>
<evidence type="ECO:0000313" key="1">
    <source>
        <dbReference type="EMBL" id="KAK3272687.1"/>
    </source>
</evidence>
<gene>
    <name evidence="1" type="ORF">CYMTET_19025</name>
</gene>
<organism evidence="1 2">
    <name type="scientific">Cymbomonas tetramitiformis</name>
    <dbReference type="NCBI Taxonomy" id="36881"/>
    <lineage>
        <taxon>Eukaryota</taxon>
        <taxon>Viridiplantae</taxon>
        <taxon>Chlorophyta</taxon>
        <taxon>Pyramimonadophyceae</taxon>
        <taxon>Pyramimonadales</taxon>
        <taxon>Pyramimonadaceae</taxon>
        <taxon>Cymbomonas</taxon>
    </lineage>
</organism>